<dbReference type="AlphaFoldDB" id="A0A0S3TDL3"/>
<reference evidence="1" key="1">
    <citation type="journal article" date="2015" name="Sci. Rep.">
        <title>The power of single molecule real-time sequencing technology in the de novo assembly of a eukaryotic genome.</title>
        <authorList>
            <person name="Sakai H."/>
            <person name="Naito K."/>
            <person name="Ogiso-Tanaka E."/>
            <person name="Takahashi Y."/>
            <person name="Iseki K."/>
            <person name="Muto C."/>
            <person name="Satou K."/>
            <person name="Teruya K."/>
            <person name="Shiroma A."/>
            <person name="Shimoji M."/>
            <person name="Hirano T."/>
            <person name="Itoh T."/>
            <person name="Kaga A."/>
            <person name="Tomooka N."/>
        </authorList>
    </citation>
    <scope>NUCLEOTIDE SEQUENCE</scope>
</reference>
<accession>A0A0S3TDL3</accession>
<sequence length="81" mass="9799">LWLPITQDTNKISNEERFLCYIKFNNFKIWKLSSTHILLYILLGQRKLIRDMFNAYCRWIFDPGGTLMKLTKISLQKHHQI</sequence>
<gene>
    <name evidence="1" type="primary">Vigan.UMG042500</name>
    <name evidence="1" type="ORF">VIGAN_UM042500</name>
</gene>
<evidence type="ECO:0000313" key="1">
    <source>
        <dbReference type="EMBL" id="BAU03210.1"/>
    </source>
</evidence>
<feature type="non-terminal residue" evidence="1">
    <location>
        <position position="1"/>
    </location>
</feature>
<proteinExistence type="predicted"/>
<dbReference type="EMBL" id="AP015136">
    <property type="protein sequence ID" value="BAU03210.1"/>
    <property type="molecule type" value="Genomic_DNA"/>
</dbReference>
<organism evidence="1">
    <name type="scientific">Vigna angularis var. angularis</name>
    <dbReference type="NCBI Taxonomy" id="157739"/>
    <lineage>
        <taxon>Eukaryota</taxon>
        <taxon>Viridiplantae</taxon>
        <taxon>Streptophyta</taxon>
        <taxon>Embryophyta</taxon>
        <taxon>Tracheophyta</taxon>
        <taxon>Spermatophyta</taxon>
        <taxon>Magnoliopsida</taxon>
        <taxon>eudicotyledons</taxon>
        <taxon>Gunneridae</taxon>
        <taxon>Pentapetalae</taxon>
        <taxon>rosids</taxon>
        <taxon>fabids</taxon>
        <taxon>Fabales</taxon>
        <taxon>Fabaceae</taxon>
        <taxon>Papilionoideae</taxon>
        <taxon>50 kb inversion clade</taxon>
        <taxon>NPAAA clade</taxon>
        <taxon>indigoferoid/millettioid clade</taxon>
        <taxon>Phaseoleae</taxon>
        <taxon>Vigna</taxon>
    </lineage>
</organism>
<protein>
    <submittedName>
        <fullName evidence="1">Uncharacterized protein</fullName>
    </submittedName>
</protein>
<name>A0A0S3TDL3_PHAAN</name>